<dbReference type="FunFam" id="3.30.950.10:FF:000002">
    <property type="entry name" value="Ribosomal RNA small subunit methyltransferase I"/>
    <property type="match status" value="1"/>
</dbReference>
<proteinExistence type="inferred from homology"/>
<gene>
    <name evidence="6" type="primary">rsmI</name>
    <name evidence="8" type="ORF">SAMN05444972_109179</name>
</gene>
<dbReference type="InterPro" id="IPR035996">
    <property type="entry name" value="4pyrrol_Methylase_sf"/>
</dbReference>
<protein>
    <recommendedName>
        <fullName evidence="6">Ribosomal RNA small subunit methyltransferase I</fullName>
        <ecNumber evidence="6">2.1.1.198</ecNumber>
    </recommendedName>
    <alternativeName>
        <fullName evidence="6">16S rRNA 2'-O-ribose C1402 methyltransferase</fullName>
    </alternativeName>
    <alternativeName>
        <fullName evidence="6">rRNA (cytidine-2'-O-)-methyltransferase RsmI</fullName>
    </alternativeName>
</protein>
<dbReference type="FunFam" id="3.40.1010.10:FF:000007">
    <property type="entry name" value="Ribosomal RNA small subunit methyltransferase I"/>
    <property type="match status" value="1"/>
</dbReference>
<keyword evidence="4 6" id="KW-0808">Transferase</keyword>
<organism evidence="8 9">
    <name type="scientific">Marininema halotolerans</name>
    <dbReference type="NCBI Taxonomy" id="1155944"/>
    <lineage>
        <taxon>Bacteria</taxon>
        <taxon>Bacillati</taxon>
        <taxon>Bacillota</taxon>
        <taxon>Bacilli</taxon>
        <taxon>Bacillales</taxon>
        <taxon>Thermoactinomycetaceae</taxon>
        <taxon>Marininema</taxon>
    </lineage>
</organism>
<dbReference type="Gene3D" id="3.40.1010.10">
    <property type="entry name" value="Cobalt-precorrin-4 Transmethylase, Domain 1"/>
    <property type="match status" value="1"/>
</dbReference>
<dbReference type="Proteomes" id="UP000198660">
    <property type="component" value="Unassembled WGS sequence"/>
</dbReference>
<dbReference type="InterPro" id="IPR000878">
    <property type="entry name" value="4pyrrol_Mease"/>
</dbReference>
<evidence type="ECO:0000313" key="8">
    <source>
        <dbReference type="EMBL" id="SFS87155.1"/>
    </source>
</evidence>
<dbReference type="SUPFAM" id="SSF53790">
    <property type="entry name" value="Tetrapyrrole methylase"/>
    <property type="match status" value="1"/>
</dbReference>
<evidence type="ECO:0000256" key="3">
    <source>
        <dbReference type="ARBA" id="ARBA00022603"/>
    </source>
</evidence>
<dbReference type="PIRSF" id="PIRSF005917">
    <property type="entry name" value="MTase_YraL"/>
    <property type="match status" value="1"/>
</dbReference>
<dbReference type="EC" id="2.1.1.198" evidence="6"/>
<comment type="similarity">
    <text evidence="6">Belongs to the methyltransferase superfamily. RsmI family.</text>
</comment>
<dbReference type="PANTHER" id="PTHR46111:SF1">
    <property type="entry name" value="RIBOSOMAL RNA SMALL SUBUNIT METHYLTRANSFERASE I"/>
    <property type="match status" value="1"/>
</dbReference>
<dbReference type="Pfam" id="PF00590">
    <property type="entry name" value="TP_methylase"/>
    <property type="match status" value="1"/>
</dbReference>
<name>A0A1I6TD89_9BACL</name>
<comment type="function">
    <text evidence="6">Catalyzes the 2'-O-methylation of the ribose of cytidine 1402 (C1402) in 16S rRNA.</text>
</comment>
<evidence type="ECO:0000256" key="2">
    <source>
        <dbReference type="ARBA" id="ARBA00022552"/>
    </source>
</evidence>
<evidence type="ECO:0000256" key="1">
    <source>
        <dbReference type="ARBA" id="ARBA00022490"/>
    </source>
</evidence>
<keyword evidence="9" id="KW-1185">Reference proteome</keyword>
<evidence type="ECO:0000256" key="6">
    <source>
        <dbReference type="HAMAP-Rule" id="MF_01877"/>
    </source>
</evidence>
<dbReference type="CDD" id="cd11648">
    <property type="entry name" value="RsmI"/>
    <property type="match status" value="1"/>
</dbReference>
<reference evidence="9" key="1">
    <citation type="submission" date="2016-10" db="EMBL/GenBank/DDBJ databases">
        <authorList>
            <person name="Varghese N."/>
            <person name="Submissions S."/>
        </authorList>
    </citation>
    <scope>NUCLEOTIDE SEQUENCE [LARGE SCALE GENOMIC DNA]</scope>
    <source>
        <strain evidence="9">DSM 45789</strain>
    </source>
</reference>
<dbReference type="PANTHER" id="PTHR46111">
    <property type="entry name" value="RIBOSOMAL RNA SMALL SUBUNIT METHYLTRANSFERASE I"/>
    <property type="match status" value="1"/>
</dbReference>
<evidence type="ECO:0000256" key="5">
    <source>
        <dbReference type="ARBA" id="ARBA00022691"/>
    </source>
</evidence>
<keyword evidence="1 6" id="KW-0963">Cytoplasm</keyword>
<feature type="domain" description="Tetrapyrrole methylase" evidence="7">
    <location>
        <begin position="14"/>
        <end position="211"/>
    </location>
</feature>
<dbReference type="EMBL" id="FPAA01000009">
    <property type="protein sequence ID" value="SFS87155.1"/>
    <property type="molecule type" value="Genomic_DNA"/>
</dbReference>
<dbReference type="GO" id="GO:0005737">
    <property type="term" value="C:cytoplasm"/>
    <property type="evidence" value="ECO:0007669"/>
    <property type="project" value="UniProtKB-SubCell"/>
</dbReference>
<dbReference type="NCBIfam" id="TIGR00096">
    <property type="entry name" value="16S rRNA (cytidine(1402)-2'-O)-methyltransferase"/>
    <property type="match status" value="1"/>
</dbReference>
<dbReference type="OrthoDB" id="9809084at2"/>
<dbReference type="InterPro" id="IPR008189">
    <property type="entry name" value="rRNA_ssu_MeTfrase_I"/>
</dbReference>
<keyword evidence="5 6" id="KW-0949">S-adenosyl-L-methionine</keyword>
<sequence length="295" mass="33530">MQRQKSFEEDGGALYIVGTPIGNLGDASERVRETLAMVDFVACEDTRHTKKLFSHWGFSKPTVSYHEHNRHRRGLELVNRMVQGERIALVSDAGMPGLSDPGSDLVKEAVDQGVPVIPIPGPNAAFTAVVASGIPPQPCLFIGFLPRQSKERKKELTKWEEVPATLLFYESPHRIKETLADMVKVLGDRDATIARELTKKHEEWLRGTLTECVQWFEEETPRGEMTVIVAGKTMQLDTDEKAAEPEEWWRALTPIEHVEWYIRRGKSKKEAIQETALSRSLPKREVYNAYHRDQE</sequence>
<dbReference type="InterPro" id="IPR014776">
    <property type="entry name" value="4pyrrole_Mease_sub2"/>
</dbReference>
<keyword evidence="2 6" id="KW-0698">rRNA processing</keyword>
<evidence type="ECO:0000313" key="9">
    <source>
        <dbReference type="Proteomes" id="UP000198660"/>
    </source>
</evidence>
<dbReference type="HAMAP" id="MF_01877">
    <property type="entry name" value="16SrRNA_methyltr_I"/>
    <property type="match status" value="1"/>
</dbReference>
<comment type="subcellular location">
    <subcellularLocation>
        <location evidence="6">Cytoplasm</location>
    </subcellularLocation>
</comment>
<dbReference type="AlphaFoldDB" id="A0A1I6TD89"/>
<keyword evidence="3 6" id="KW-0489">Methyltransferase</keyword>
<dbReference type="Gene3D" id="3.30.950.10">
    <property type="entry name" value="Methyltransferase, Cobalt-precorrin-4 Transmethylase, Domain 2"/>
    <property type="match status" value="1"/>
</dbReference>
<comment type="catalytic activity">
    <reaction evidence="6">
        <text>cytidine(1402) in 16S rRNA + S-adenosyl-L-methionine = 2'-O-methylcytidine(1402) in 16S rRNA + S-adenosyl-L-homocysteine + H(+)</text>
        <dbReference type="Rhea" id="RHEA:42924"/>
        <dbReference type="Rhea" id="RHEA-COMP:10285"/>
        <dbReference type="Rhea" id="RHEA-COMP:10286"/>
        <dbReference type="ChEBI" id="CHEBI:15378"/>
        <dbReference type="ChEBI" id="CHEBI:57856"/>
        <dbReference type="ChEBI" id="CHEBI:59789"/>
        <dbReference type="ChEBI" id="CHEBI:74495"/>
        <dbReference type="ChEBI" id="CHEBI:82748"/>
        <dbReference type="EC" id="2.1.1.198"/>
    </reaction>
</comment>
<dbReference type="PROSITE" id="PS01296">
    <property type="entry name" value="RSMI"/>
    <property type="match status" value="1"/>
</dbReference>
<dbReference type="InterPro" id="IPR014777">
    <property type="entry name" value="4pyrrole_Mease_sub1"/>
</dbReference>
<evidence type="ECO:0000259" key="7">
    <source>
        <dbReference type="Pfam" id="PF00590"/>
    </source>
</evidence>
<accession>A0A1I6TD89</accession>
<dbReference type="GO" id="GO:0070677">
    <property type="term" value="F:rRNA (cytosine-2'-O-)-methyltransferase activity"/>
    <property type="evidence" value="ECO:0007669"/>
    <property type="project" value="UniProtKB-UniRule"/>
</dbReference>
<evidence type="ECO:0000256" key="4">
    <source>
        <dbReference type="ARBA" id="ARBA00022679"/>
    </source>
</evidence>
<dbReference type="InterPro" id="IPR018063">
    <property type="entry name" value="SAM_MeTrfase_RsmI_CS"/>
</dbReference>